<dbReference type="AlphaFoldDB" id="A0A7U2I6L1"/>
<dbReference type="Pfam" id="PF00078">
    <property type="entry name" value="RVT_1"/>
    <property type="match status" value="1"/>
</dbReference>
<dbReference type="SUPFAM" id="SSF56219">
    <property type="entry name" value="DNase I-like"/>
    <property type="match status" value="1"/>
</dbReference>
<dbReference type="Proteomes" id="UP000663193">
    <property type="component" value="Chromosome 15"/>
</dbReference>
<dbReference type="GO" id="GO:0003824">
    <property type="term" value="F:catalytic activity"/>
    <property type="evidence" value="ECO:0007669"/>
    <property type="project" value="InterPro"/>
</dbReference>
<dbReference type="InterPro" id="IPR036691">
    <property type="entry name" value="Endo/exonu/phosph_ase_sf"/>
</dbReference>
<evidence type="ECO:0000313" key="3">
    <source>
        <dbReference type="EMBL" id="QRD03710.1"/>
    </source>
</evidence>
<dbReference type="OrthoDB" id="3935025at2759"/>
<evidence type="ECO:0000256" key="1">
    <source>
        <dbReference type="SAM" id="MobiDB-lite"/>
    </source>
</evidence>
<evidence type="ECO:0000313" key="4">
    <source>
        <dbReference type="Proteomes" id="UP000663193"/>
    </source>
</evidence>
<dbReference type="InterPro" id="IPR000477">
    <property type="entry name" value="RT_dom"/>
</dbReference>
<dbReference type="SUPFAM" id="SSF56672">
    <property type="entry name" value="DNA/RNA polymerases"/>
    <property type="match status" value="1"/>
</dbReference>
<feature type="compositionally biased region" description="Polar residues" evidence="1">
    <location>
        <begin position="439"/>
        <end position="464"/>
    </location>
</feature>
<accession>A0A7U2I6L1</accession>
<dbReference type="Gene3D" id="3.60.10.10">
    <property type="entry name" value="Endonuclease/exonuclease/phosphatase"/>
    <property type="match status" value="1"/>
</dbReference>
<dbReference type="InterPro" id="IPR005135">
    <property type="entry name" value="Endo/exonuclease/phosphatase"/>
</dbReference>
<dbReference type="InterPro" id="IPR043502">
    <property type="entry name" value="DNA/RNA_pol_sf"/>
</dbReference>
<dbReference type="InterPro" id="IPR013087">
    <property type="entry name" value="Znf_C2H2_type"/>
</dbReference>
<reference evidence="4" key="1">
    <citation type="journal article" date="2021" name="BMC Genomics">
        <title>Chromosome-level genome assembly and manually-curated proteome of model necrotroph Parastagonospora nodorum Sn15 reveals a genome-wide trove of candidate effector homologs, and redundancy of virulence-related functions within an accessory chromosome.</title>
        <authorList>
            <person name="Bertazzoni S."/>
            <person name="Jones D.A.B."/>
            <person name="Phan H.T."/>
            <person name="Tan K.-C."/>
            <person name="Hane J.K."/>
        </authorList>
    </citation>
    <scope>NUCLEOTIDE SEQUENCE [LARGE SCALE GENOMIC DNA]</scope>
    <source>
        <strain evidence="4">SN15 / ATCC MYA-4574 / FGSC 10173)</strain>
    </source>
</reference>
<name>A0A7U2I6L1_PHANO</name>
<dbReference type="PROSITE" id="PS50878">
    <property type="entry name" value="RT_POL"/>
    <property type="match status" value="1"/>
</dbReference>
<dbReference type="CDD" id="cd01650">
    <property type="entry name" value="RT_nLTR_like"/>
    <property type="match status" value="1"/>
</dbReference>
<dbReference type="PANTHER" id="PTHR33481">
    <property type="entry name" value="REVERSE TRANSCRIPTASE"/>
    <property type="match status" value="1"/>
</dbReference>
<proteinExistence type="predicted"/>
<dbReference type="VEuPathDB" id="FungiDB:JI435_160000"/>
<dbReference type="Pfam" id="PF14529">
    <property type="entry name" value="Exo_endo_phos_2"/>
    <property type="match status" value="1"/>
</dbReference>
<protein>
    <recommendedName>
        <fullName evidence="2">Reverse transcriptase domain-containing protein</fullName>
    </recommendedName>
</protein>
<dbReference type="PROSITE" id="PS00028">
    <property type="entry name" value="ZINC_FINGER_C2H2_1"/>
    <property type="match status" value="1"/>
</dbReference>
<gene>
    <name evidence="3" type="ORF">JI435_160000</name>
</gene>
<feature type="region of interest" description="Disordered" evidence="1">
    <location>
        <begin position="424"/>
        <end position="480"/>
    </location>
</feature>
<feature type="domain" description="Reverse transcriptase" evidence="2">
    <location>
        <begin position="550"/>
        <end position="839"/>
    </location>
</feature>
<evidence type="ECO:0000259" key="2">
    <source>
        <dbReference type="PROSITE" id="PS50878"/>
    </source>
</evidence>
<dbReference type="EMBL" id="CP069037">
    <property type="protein sequence ID" value="QRD03710.1"/>
    <property type="molecule type" value="Genomic_DNA"/>
</dbReference>
<keyword evidence="4" id="KW-1185">Reference proteome</keyword>
<organism evidence="3 4">
    <name type="scientific">Phaeosphaeria nodorum (strain SN15 / ATCC MYA-4574 / FGSC 10173)</name>
    <name type="common">Glume blotch fungus</name>
    <name type="synonym">Parastagonospora nodorum</name>
    <dbReference type="NCBI Taxonomy" id="321614"/>
    <lineage>
        <taxon>Eukaryota</taxon>
        <taxon>Fungi</taxon>
        <taxon>Dikarya</taxon>
        <taxon>Ascomycota</taxon>
        <taxon>Pezizomycotina</taxon>
        <taxon>Dothideomycetes</taxon>
        <taxon>Pleosporomycetidae</taxon>
        <taxon>Pleosporales</taxon>
        <taxon>Pleosporineae</taxon>
        <taxon>Phaeosphaeriaceae</taxon>
        <taxon>Parastagonospora</taxon>
    </lineage>
</organism>
<dbReference type="PANTHER" id="PTHR33481:SF1">
    <property type="entry name" value="ENDONUCLEASE_EXONUCLEASE_PHOSPHATASE DOMAIN-CONTAINING PROTEIN-RELATED"/>
    <property type="match status" value="1"/>
</dbReference>
<sequence length="1227" mass="140418">MSNRDAHMDGSTLETGDLDDFHCIIVSSNLKRCSDRLNKLLERTKSERRPPDIIAIQDPPAYFPFKECGNYIQWWSTADGSELTCKENPSRVRYVQPYGRKTSGPGEDLVPLEKVAFCIHKTLKNYTIIQAQGKNRGLLVTLFLTTEHGNIAIHNLYNYERAADIDELIEACRDKTYAHIIIGDFNLRHKDWEGPTCRNPHPEANTLVQKAGAIGMTCVNKPGHFTYSRGEFKTPGNEYKSVIDLAFVSTLLVGHASHDVLDGVFDSDHRPIRVTLDLRVERRRNYRYLWSEVTNETFADLVEKLAADMDWTAPESESAALQMLQDFIIRVLDPAVRDLVPRELLNQPLPVNHRTWTSVGVRIKNSRSRIVKLMSGRRGVWSVVKRAACWSRPKRIAQTPAFEHRGRIYTSDSDKVRCYVESTWTRTQRKGPARPSSPSPLTAPSRSSSESQQFATTPASSTGESPCMSRRSIPPSDLHNITARPGLPLPIFSSTRPQHVALDKLEKDELKRILKDLPDGKAYGTDNIPYEALKKCRKVIEPILETIFNAFLQFRLHPDHFKETITFVIQKPGKDAKVPTSYRPIAILNTIGKVYERIIANRLKTLAQTHNLLPATQFGAPGRNTTLALEHLLNGVYRGWLCKSKVSLLSLDLSGAYDHVDREQLLDTLISKGIPDWLVRIVWSFLSNRRSFIHMPGFEGDEYWIDVGIPQGSPLSPLLFLFYSAPILAKFGKEYGPETVAMFSYVDDTYVLVGTASYGRNCKIMSEIHAKLYEWARQRNLRFSPAKYKVMHFVNKNERDWKQHMNCSDLPSVPGFSNMTGAQKKKVLPSELVVLGVTLDKCLTWVAHVQAVSISVTLSRPLPTLQQIREKVRNCLESFKRFIGSTWGADLIRNRQLYYGNILPTIAYAAPAWFTCIPSVPYQPKATPLTYGIATDALKILCSLQIECMLALSGARRLTSAKVLEKEMHILPIVLQLHRICMTHRLRWHHSPEYIAMRNIRMSASGRLPLPKKSLGHSKAVLQTHPYQTLRRCVQLDEVRLRKRVGAAFEKKWEDIKKRKMMIKEYYDEIVHYVASLQWRKFRQRRNSHEKFKHPAYEAAWMDHSLRFYNGLTRAQSSILIMMRTGNIALYGNPIHRMVKGSKDSMCRQCGMHLETSEHLLCHCKKLHMERQALTTAAGHNNFHLFMTTDCDLASAWAIRYFGLEQFKHVKDDKRYQFPLKRSNRLR</sequence>